<dbReference type="AlphaFoldDB" id="A0AA38PM21"/>
<keyword evidence="2" id="KW-0433">Leucine-rich repeat</keyword>
<dbReference type="PANTHER" id="PTHR24113:SF12">
    <property type="entry name" value="RAN GTPASE-ACTIVATING PROTEIN 1"/>
    <property type="match status" value="1"/>
</dbReference>
<dbReference type="SUPFAM" id="SSF52047">
    <property type="entry name" value="RNI-like"/>
    <property type="match status" value="1"/>
</dbReference>
<dbReference type="InterPro" id="IPR032675">
    <property type="entry name" value="LRR_dom_sf"/>
</dbReference>
<sequence>MFSFSRTSSRYHSSPSKLLSLPRRNLELIDRGLRSVKGAQHIIDLLLSRRTVTKLVLGHNPLSDDGCVHLFTFLGSPVGRQLPIAEISLNTNSIGNRGLAAISSYLIDNTTLTELFLQDNLFTSDPSTVTEFARAINQSRLRLLSLTTNRSLADDFCETFLPALRSQYLHELHLSAIGLTPRSAPYIAQYITSVDRCKLHTFKCNGNSLGLRGVRMIVTGIERANFGLTAVEMYSNRCVVSGADSEDTDNDADGETRSYNPDAWKDTEKLLKQVLGRNTHLMKQTKREALHLLVYSRAVLFDTKHPSEYADSIISVARTYTTGFEFKRLPIEIQLHILSFLSPTLSSSQRARIFDYASSTSTLPPLLPSMPGLSPRHTEPAVFSMCVPEPSITMASSRSVPVWAINNSGEAGCAPGKCMGRKSLLCNLDHHRNLWLEQVGCLAYDPRTEGG</sequence>
<dbReference type="PANTHER" id="PTHR24113">
    <property type="entry name" value="RAN GTPASE-ACTIVATING PROTEIN 1"/>
    <property type="match status" value="1"/>
</dbReference>
<name>A0AA38PM21_9AGAR</name>
<dbReference type="InterPro" id="IPR027038">
    <property type="entry name" value="RanGap"/>
</dbReference>
<accession>A0AA38PM21</accession>
<dbReference type="GO" id="GO:0031267">
    <property type="term" value="F:small GTPase binding"/>
    <property type="evidence" value="ECO:0007669"/>
    <property type="project" value="TreeGrafter"/>
</dbReference>
<evidence type="ECO:0000313" key="5">
    <source>
        <dbReference type="Proteomes" id="UP001163846"/>
    </source>
</evidence>
<keyword evidence="1" id="KW-0343">GTPase activation</keyword>
<dbReference type="SMART" id="SM00368">
    <property type="entry name" value="LRR_RI"/>
    <property type="match status" value="4"/>
</dbReference>
<comment type="caution">
    <text evidence="4">The sequence shown here is derived from an EMBL/GenBank/DDBJ whole genome shotgun (WGS) entry which is preliminary data.</text>
</comment>
<evidence type="ECO:0000256" key="2">
    <source>
        <dbReference type="ARBA" id="ARBA00022614"/>
    </source>
</evidence>
<proteinExistence type="predicted"/>
<dbReference type="GO" id="GO:0005096">
    <property type="term" value="F:GTPase activator activity"/>
    <property type="evidence" value="ECO:0007669"/>
    <property type="project" value="UniProtKB-KW"/>
</dbReference>
<protein>
    <recommendedName>
        <fullName evidence="6">RNI-like protein</fullName>
    </recommendedName>
</protein>
<evidence type="ECO:0008006" key="6">
    <source>
        <dbReference type="Google" id="ProtNLM"/>
    </source>
</evidence>
<dbReference type="EMBL" id="MU805940">
    <property type="protein sequence ID" value="KAJ3845186.1"/>
    <property type="molecule type" value="Genomic_DNA"/>
</dbReference>
<dbReference type="GO" id="GO:0006913">
    <property type="term" value="P:nucleocytoplasmic transport"/>
    <property type="evidence" value="ECO:0007669"/>
    <property type="project" value="TreeGrafter"/>
</dbReference>
<evidence type="ECO:0000313" key="4">
    <source>
        <dbReference type="EMBL" id="KAJ3845186.1"/>
    </source>
</evidence>
<evidence type="ECO:0000256" key="3">
    <source>
        <dbReference type="ARBA" id="ARBA00022737"/>
    </source>
</evidence>
<dbReference type="Proteomes" id="UP001163846">
    <property type="component" value="Unassembled WGS sequence"/>
</dbReference>
<keyword evidence="3" id="KW-0677">Repeat</keyword>
<gene>
    <name evidence="4" type="ORF">F5878DRAFT_571997</name>
</gene>
<reference evidence="4" key="1">
    <citation type="submission" date="2022-08" db="EMBL/GenBank/DDBJ databases">
        <authorList>
            <consortium name="DOE Joint Genome Institute"/>
            <person name="Min B."/>
            <person name="Riley R."/>
            <person name="Sierra-Patev S."/>
            <person name="Naranjo-Ortiz M."/>
            <person name="Looney B."/>
            <person name="Konkel Z."/>
            <person name="Slot J.C."/>
            <person name="Sakamoto Y."/>
            <person name="Steenwyk J.L."/>
            <person name="Rokas A."/>
            <person name="Carro J."/>
            <person name="Camarero S."/>
            <person name="Ferreira P."/>
            <person name="Molpeceres G."/>
            <person name="Ruiz-Duenas F.J."/>
            <person name="Serrano A."/>
            <person name="Henrissat B."/>
            <person name="Drula E."/>
            <person name="Hughes K.W."/>
            <person name="Mata J.L."/>
            <person name="Ishikawa N.K."/>
            <person name="Vargas-Isla R."/>
            <person name="Ushijima S."/>
            <person name="Smith C.A."/>
            <person name="Ahrendt S."/>
            <person name="Andreopoulos W."/>
            <person name="He G."/>
            <person name="Labutti K."/>
            <person name="Lipzen A."/>
            <person name="Ng V."/>
            <person name="Sandor L."/>
            <person name="Barry K."/>
            <person name="Martinez A.T."/>
            <person name="Xiao Y."/>
            <person name="Gibbons J.G."/>
            <person name="Terashima K."/>
            <person name="Hibbett D.S."/>
            <person name="Grigoriev I.V."/>
        </authorList>
    </citation>
    <scope>NUCLEOTIDE SEQUENCE</scope>
    <source>
        <strain evidence="4">TFB9207</strain>
    </source>
</reference>
<dbReference type="Gene3D" id="3.80.10.10">
    <property type="entry name" value="Ribonuclease Inhibitor"/>
    <property type="match status" value="2"/>
</dbReference>
<organism evidence="4 5">
    <name type="scientific">Lentinula raphanica</name>
    <dbReference type="NCBI Taxonomy" id="153919"/>
    <lineage>
        <taxon>Eukaryota</taxon>
        <taxon>Fungi</taxon>
        <taxon>Dikarya</taxon>
        <taxon>Basidiomycota</taxon>
        <taxon>Agaricomycotina</taxon>
        <taxon>Agaricomycetes</taxon>
        <taxon>Agaricomycetidae</taxon>
        <taxon>Agaricales</taxon>
        <taxon>Marasmiineae</taxon>
        <taxon>Omphalotaceae</taxon>
        <taxon>Lentinula</taxon>
    </lineage>
</organism>
<dbReference type="GO" id="GO:0005634">
    <property type="term" value="C:nucleus"/>
    <property type="evidence" value="ECO:0007669"/>
    <property type="project" value="TreeGrafter"/>
</dbReference>
<keyword evidence="5" id="KW-1185">Reference proteome</keyword>
<evidence type="ECO:0000256" key="1">
    <source>
        <dbReference type="ARBA" id="ARBA00022468"/>
    </source>
</evidence>
<dbReference type="GO" id="GO:0005829">
    <property type="term" value="C:cytosol"/>
    <property type="evidence" value="ECO:0007669"/>
    <property type="project" value="TreeGrafter"/>
</dbReference>
<dbReference type="GO" id="GO:0048471">
    <property type="term" value="C:perinuclear region of cytoplasm"/>
    <property type="evidence" value="ECO:0007669"/>
    <property type="project" value="TreeGrafter"/>
</dbReference>